<organism evidence="2 3">
    <name type="scientific">Tistlia consotensis USBA 355</name>
    <dbReference type="NCBI Taxonomy" id="560819"/>
    <lineage>
        <taxon>Bacteria</taxon>
        <taxon>Pseudomonadati</taxon>
        <taxon>Pseudomonadota</taxon>
        <taxon>Alphaproteobacteria</taxon>
        <taxon>Rhodospirillales</taxon>
        <taxon>Rhodovibrionaceae</taxon>
        <taxon>Tistlia</taxon>
    </lineage>
</organism>
<dbReference type="InterPro" id="IPR007138">
    <property type="entry name" value="ABM_dom"/>
</dbReference>
<protein>
    <submittedName>
        <fullName evidence="2">Quinol monooxygenase YgiN</fullName>
    </submittedName>
</protein>
<feature type="domain" description="ABM" evidence="1">
    <location>
        <begin position="11"/>
        <end position="99"/>
    </location>
</feature>
<evidence type="ECO:0000313" key="2">
    <source>
        <dbReference type="EMBL" id="SMF02489.1"/>
    </source>
</evidence>
<sequence length="114" mass="12500">MLDPRLLNEGFVVAIAIEAKPGEADRVAALLADLAVPSNAEPGMKAFLPYRSPSDPASFFIYELYRDEAAWAEHQATAHFKAAIPELLKLVARRERTPFVPYAPLCLPTPARPA</sequence>
<keyword evidence="2" id="KW-0560">Oxidoreductase</keyword>
<dbReference type="PANTHER" id="PTHR33336">
    <property type="entry name" value="QUINOL MONOOXYGENASE YGIN-RELATED"/>
    <property type="match status" value="1"/>
</dbReference>
<dbReference type="InterPro" id="IPR050744">
    <property type="entry name" value="AI-2_Isomerase_LsrG"/>
</dbReference>
<dbReference type="SUPFAM" id="SSF54909">
    <property type="entry name" value="Dimeric alpha+beta barrel"/>
    <property type="match status" value="1"/>
</dbReference>
<dbReference type="Pfam" id="PF03992">
    <property type="entry name" value="ABM"/>
    <property type="match status" value="1"/>
</dbReference>
<reference evidence="2 3" key="1">
    <citation type="submission" date="2017-04" db="EMBL/GenBank/DDBJ databases">
        <authorList>
            <person name="Afonso C.L."/>
            <person name="Miller P.J."/>
            <person name="Scott M.A."/>
            <person name="Spackman E."/>
            <person name="Goraichik I."/>
            <person name="Dimitrov K.M."/>
            <person name="Suarez D.L."/>
            <person name="Swayne D.E."/>
        </authorList>
    </citation>
    <scope>NUCLEOTIDE SEQUENCE [LARGE SCALE GENOMIC DNA]</scope>
    <source>
        <strain evidence="2 3">USBA 355</strain>
    </source>
</reference>
<dbReference type="PANTHER" id="PTHR33336:SF15">
    <property type="entry name" value="ABM DOMAIN-CONTAINING PROTEIN"/>
    <property type="match status" value="1"/>
</dbReference>
<dbReference type="Gene3D" id="3.30.70.100">
    <property type="match status" value="1"/>
</dbReference>
<dbReference type="STRING" id="560819.SAMN05428998_10360"/>
<dbReference type="GO" id="GO:0004497">
    <property type="term" value="F:monooxygenase activity"/>
    <property type="evidence" value="ECO:0007669"/>
    <property type="project" value="UniProtKB-KW"/>
</dbReference>
<dbReference type="RefSeq" id="WP_085121513.1">
    <property type="nucleotide sequence ID" value="NZ_FWZX01000003.1"/>
</dbReference>
<evidence type="ECO:0000259" key="1">
    <source>
        <dbReference type="PROSITE" id="PS51725"/>
    </source>
</evidence>
<accession>A0A1Y6BDU2</accession>
<dbReference type="EMBL" id="FWZX01000003">
    <property type="protein sequence ID" value="SMF02489.1"/>
    <property type="molecule type" value="Genomic_DNA"/>
</dbReference>
<dbReference type="Proteomes" id="UP000192917">
    <property type="component" value="Unassembled WGS sequence"/>
</dbReference>
<keyword evidence="2" id="KW-0503">Monooxygenase</keyword>
<proteinExistence type="predicted"/>
<keyword evidence="3" id="KW-1185">Reference proteome</keyword>
<dbReference type="AlphaFoldDB" id="A0A1Y6BDU2"/>
<name>A0A1Y6BDU2_9PROT</name>
<dbReference type="PROSITE" id="PS51725">
    <property type="entry name" value="ABM"/>
    <property type="match status" value="1"/>
</dbReference>
<evidence type="ECO:0000313" key="3">
    <source>
        <dbReference type="Proteomes" id="UP000192917"/>
    </source>
</evidence>
<gene>
    <name evidence="2" type="ORF">SAMN05428998_10360</name>
</gene>
<dbReference type="InterPro" id="IPR011008">
    <property type="entry name" value="Dimeric_a/b-barrel"/>
</dbReference>